<keyword evidence="9 18" id="KW-0630">Potassium</keyword>
<comment type="similarity">
    <text evidence="17">Belongs to the NnrD/CARKD family.</text>
</comment>
<evidence type="ECO:0000256" key="7">
    <source>
        <dbReference type="ARBA" id="ARBA00022840"/>
    </source>
</evidence>
<evidence type="ECO:0000256" key="9">
    <source>
        <dbReference type="ARBA" id="ARBA00022958"/>
    </source>
</evidence>
<dbReference type="GO" id="GO:0052855">
    <property type="term" value="F:ADP-dependent NAD(P)H-hydrate dehydratase activity"/>
    <property type="evidence" value="ECO:0007669"/>
    <property type="project" value="UniProtKB-UniRule"/>
</dbReference>
<keyword evidence="6 17" id="KW-0547">Nucleotide-binding</keyword>
<keyword evidence="5 18" id="KW-0479">Metal-binding</keyword>
<dbReference type="CDD" id="cd01171">
    <property type="entry name" value="YXKO-related"/>
    <property type="match status" value="1"/>
</dbReference>
<evidence type="ECO:0000256" key="4">
    <source>
        <dbReference type="ARBA" id="ARBA00009524"/>
    </source>
</evidence>
<comment type="catalytic activity">
    <reaction evidence="16 17 19">
        <text>(6S)-NADPHX + ADP = AMP + phosphate + NADPH + H(+)</text>
        <dbReference type="Rhea" id="RHEA:32235"/>
        <dbReference type="ChEBI" id="CHEBI:15378"/>
        <dbReference type="ChEBI" id="CHEBI:43474"/>
        <dbReference type="ChEBI" id="CHEBI:57783"/>
        <dbReference type="ChEBI" id="CHEBI:64076"/>
        <dbReference type="ChEBI" id="CHEBI:456215"/>
        <dbReference type="ChEBI" id="CHEBI:456216"/>
        <dbReference type="EC" id="4.2.1.136"/>
    </reaction>
</comment>
<dbReference type="PROSITE" id="PS51383">
    <property type="entry name" value="YJEF_C_3"/>
    <property type="match status" value="1"/>
</dbReference>
<dbReference type="Gene3D" id="3.40.1190.20">
    <property type="match status" value="1"/>
</dbReference>
<dbReference type="EMBL" id="VTPX01000019">
    <property type="protein sequence ID" value="KAA0015612.1"/>
    <property type="molecule type" value="Genomic_DNA"/>
</dbReference>
<evidence type="ECO:0000313" key="23">
    <source>
        <dbReference type="Proteomes" id="UP000466024"/>
    </source>
</evidence>
<dbReference type="HAMAP" id="MF_01966">
    <property type="entry name" value="NADHX_epimerase"/>
    <property type="match status" value="1"/>
</dbReference>
<feature type="binding site" evidence="18">
    <location>
        <begin position="131"/>
        <end position="137"/>
    </location>
    <ligand>
        <name>(6S)-NADPHX</name>
        <dbReference type="ChEBI" id="CHEBI:64076"/>
    </ligand>
</feature>
<keyword evidence="11 18" id="KW-0413">Isomerase</keyword>
<feature type="binding site" evidence="17">
    <location>
        <position position="371"/>
    </location>
    <ligand>
        <name>(6S)-NADPHX</name>
        <dbReference type="ChEBI" id="CHEBI:64076"/>
    </ligand>
</feature>
<feature type="binding site" evidence="18">
    <location>
        <begin position="63"/>
        <end position="67"/>
    </location>
    <ligand>
        <name>(6S)-NADPHX</name>
        <dbReference type="ChEBI" id="CHEBI:64076"/>
    </ligand>
</feature>
<evidence type="ECO:0000259" key="21">
    <source>
        <dbReference type="PROSITE" id="PS51385"/>
    </source>
</evidence>
<comment type="similarity">
    <text evidence="3 19">In the N-terminal section; belongs to the NnrE/AIBP family.</text>
</comment>
<feature type="binding site" evidence="17">
    <location>
        <position position="436"/>
    </location>
    <ligand>
        <name>AMP</name>
        <dbReference type="ChEBI" id="CHEBI:456215"/>
    </ligand>
</feature>
<feature type="binding site" evidence="18">
    <location>
        <position position="64"/>
    </location>
    <ligand>
        <name>K(+)</name>
        <dbReference type="ChEBI" id="CHEBI:29103"/>
    </ligand>
</feature>
<keyword evidence="23" id="KW-1185">Reference proteome</keyword>
<evidence type="ECO:0000256" key="5">
    <source>
        <dbReference type="ARBA" id="ARBA00022723"/>
    </source>
</evidence>
<evidence type="ECO:0000259" key="20">
    <source>
        <dbReference type="PROSITE" id="PS51383"/>
    </source>
</evidence>
<dbReference type="SUPFAM" id="SSF64153">
    <property type="entry name" value="YjeF N-terminal domain-like"/>
    <property type="match status" value="1"/>
</dbReference>
<evidence type="ECO:0000256" key="3">
    <source>
        <dbReference type="ARBA" id="ARBA00006001"/>
    </source>
</evidence>
<sequence>MTASSFQRPLYLADQVRELDRRAIDAEGDGFALMRRAGESAYEVLCARWPGIRRVCVLCGGGNNGGDGYIVAALAAADGVAVDLVALKPVAELEGDARRAAELAAEAGVVPVAWNDELTLDGELMVDAMLGTGAHGAPRPPYAAAISEVNASGCPVMALDAPSGVDVDTGHIETEAVAATLTVTFVGDKLGLHTGAALDVVGDVIYAPLGVDPRSHGGIAPVAWLQTRQDLARALPPRRPGSHKGIYGHVLVVAGAPGMGGAALMTSEMVARVGAGKVSLATDAAHVSASLTRFPEIMARGVRGAPDLEAMIESADTVAIGPGIGNGAWGQAALRSVLDAGKPCVVDADALNLLAREESGIHRDDWVLTPHPGEAGRLLGISTAEVERDRRDAVIALQRRWGGTVVLKGAGTLVYDGDRLTLCPFGNPGMASGGMGDALTGIIAGLSGQLASLGEAARIGVLLHALAADAAALDAGERGLLATDLASYARTLANPQPVSSHADHA</sequence>
<evidence type="ECO:0000256" key="13">
    <source>
        <dbReference type="ARBA" id="ARBA00023268"/>
    </source>
</evidence>
<evidence type="ECO:0000313" key="22">
    <source>
        <dbReference type="EMBL" id="KAA0015612.1"/>
    </source>
</evidence>
<comment type="similarity">
    <text evidence="4 19">In the C-terminal section; belongs to the NnrD/CARKD family.</text>
</comment>
<dbReference type="EC" id="4.2.1.136" evidence="19"/>
<comment type="function">
    <text evidence="14 19">Bifunctional enzyme that catalyzes the epimerization of the S- and R-forms of NAD(P)HX and the dehydration of the S-form of NAD(P)HX at the expense of ADP, which is converted to AMP. This allows the repair of both epimers of NAD(P)HX, a damaged form of NAD(P)H that is a result of enzymatic or heat-dependent hydration.</text>
</comment>
<dbReference type="InterPro" id="IPR029056">
    <property type="entry name" value="Ribokinase-like"/>
</dbReference>
<comment type="catalytic activity">
    <reaction evidence="15 17 19">
        <text>(6S)-NADHX + ADP = AMP + phosphate + NADH + H(+)</text>
        <dbReference type="Rhea" id="RHEA:32223"/>
        <dbReference type="ChEBI" id="CHEBI:15378"/>
        <dbReference type="ChEBI" id="CHEBI:43474"/>
        <dbReference type="ChEBI" id="CHEBI:57945"/>
        <dbReference type="ChEBI" id="CHEBI:64074"/>
        <dbReference type="ChEBI" id="CHEBI:456215"/>
        <dbReference type="ChEBI" id="CHEBI:456216"/>
        <dbReference type="EC" id="4.2.1.136"/>
    </reaction>
</comment>
<evidence type="ECO:0000256" key="2">
    <source>
        <dbReference type="ARBA" id="ARBA00000909"/>
    </source>
</evidence>
<feature type="binding site" evidence="17">
    <location>
        <position position="437"/>
    </location>
    <ligand>
        <name>(6S)-NADPHX</name>
        <dbReference type="ChEBI" id="CHEBI:64076"/>
    </ligand>
</feature>
<keyword evidence="10 17" id="KW-0520">NAD</keyword>
<dbReference type="NCBIfam" id="TIGR00196">
    <property type="entry name" value="yjeF_cterm"/>
    <property type="match status" value="1"/>
</dbReference>
<comment type="catalytic activity">
    <reaction evidence="2 18 19">
        <text>(6R)-NADPHX = (6S)-NADPHX</text>
        <dbReference type="Rhea" id="RHEA:32227"/>
        <dbReference type="ChEBI" id="CHEBI:64076"/>
        <dbReference type="ChEBI" id="CHEBI:64077"/>
        <dbReference type="EC" id="5.1.99.6"/>
    </reaction>
</comment>
<dbReference type="GO" id="GO:0005524">
    <property type="term" value="F:ATP binding"/>
    <property type="evidence" value="ECO:0007669"/>
    <property type="project" value="UniProtKB-UniRule"/>
</dbReference>
<protein>
    <recommendedName>
        <fullName evidence="19">Bifunctional NAD(P)H-hydrate repair enzyme</fullName>
    </recommendedName>
    <alternativeName>
        <fullName evidence="19">Nicotinamide nucleotide repair protein</fullName>
    </alternativeName>
    <domain>
        <recommendedName>
            <fullName evidence="19">ADP-dependent (S)-NAD(P)H-hydrate dehydratase</fullName>
            <ecNumber evidence="19">4.2.1.136</ecNumber>
        </recommendedName>
        <alternativeName>
            <fullName evidence="19">ADP-dependent NAD(P)HX dehydratase</fullName>
        </alternativeName>
    </domain>
    <domain>
        <recommendedName>
            <fullName evidence="19">NAD(P)H-hydrate epimerase</fullName>
            <ecNumber evidence="19">5.1.99.6</ecNumber>
        </recommendedName>
    </domain>
</protein>
<comment type="function">
    <text evidence="18">Catalyzes the epimerization of the S- and R-forms of NAD(P)HX, a damaged form of NAD(P)H that is a result of enzymatic or heat-dependent hydration. This is a prerequisite for the S-specific NAD(P)H-hydrate dehydratase to allow the repair of both epimers of NAD(P)HX.</text>
</comment>
<dbReference type="GO" id="GO:0052856">
    <property type="term" value="F:NAD(P)HX epimerase activity"/>
    <property type="evidence" value="ECO:0007669"/>
    <property type="project" value="UniProtKB-UniRule"/>
</dbReference>
<dbReference type="Pfam" id="PF03853">
    <property type="entry name" value="YjeF_N"/>
    <property type="match status" value="1"/>
</dbReference>
<dbReference type="EC" id="5.1.99.6" evidence="19"/>
<dbReference type="NCBIfam" id="TIGR00197">
    <property type="entry name" value="yjeF_nterm"/>
    <property type="match status" value="1"/>
</dbReference>
<evidence type="ECO:0000256" key="19">
    <source>
        <dbReference type="PIRNR" id="PIRNR017184"/>
    </source>
</evidence>
<feature type="binding site" evidence="18">
    <location>
        <position position="163"/>
    </location>
    <ligand>
        <name>K(+)</name>
        <dbReference type="ChEBI" id="CHEBI:29103"/>
    </ligand>
</feature>
<dbReference type="InterPro" id="IPR030677">
    <property type="entry name" value="Nnr"/>
</dbReference>
<evidence type="ECO:0000256" key="14">
    <source>
        <dbReference type="ARBA" id="ARBA00025153"/>
    </source>
</evidence>
<comment type="catalytic activity">
    <reaction evidence="1 18 19">
        <text>(6R)-NADHX = (6S)-NADHX</text>
        <dbReference type="Rhea" id="RHEA:32215"/>
        <dbReference type="ChEBI" id="CHEBI:64074"/>
        <dbReference type="ChEBI" id="CHEBI:64075"/>
        <dbReference type="EC" id="5.1.99.6"/>
    </reaction>
</comment>
<accession>A0A640WAI4</accession>
<organism evidence="22 23">
    <name type="scientific">Salinicola corii</name>
    <dbReference type="NCBI Taxonomy" id="2606937"/>
    <lineage>
        <taxon>Bacteria</taxon>
        <taxon>Pseudomonadati</taxon>
        <taxon>Pseudomonadota</taxon>
        <taxon>Gammaproteobacteria</taxon>
        <taxon>Oceanospirillales</taxon>
        <taxon>Halomonadaceae</taxon>
        <taxon>Salinicola</taxon>
    </lineage>
</organism>
<feature type="binding site" evidence="18">
    <location>
        <position position="160"/>
    </location>
    <ligand>
        <name>(6S)-NADPHX</name>
        <dbReference type="ChEBI" id="CHEBI:64076"/>
    </ligand>
</feature>
<feature type="domain" description="YjeF N-terminal" evidence="21">
    <location>
        <begin position="16"/>
        <end position="217"/>
    </location>
</feature>
<dbReference type="HAMAP" id="MF_01965">
    <property type="entry name" value="NADHX_dehydratase"/>
    <property type="match status" value="1"/>
</dbReference>
<keyword evidence="8 17" id="KW-0521">NADP</keyword>
<dbReference type="InterPro" id="IPR000631">
    <property type="entry name" value="CARKD"/>
</dbReference>
<evidence type="ECO:0000256" key="1">
    <source>
        <dbReference type="ARBA" id="ARBA00000013"/>
    </source>
</evidence>
<reference evidence="22 23" key="1">
    <citation type="submission" date="2019-08" db="EMBL/GenBank/DDBJ databases">
        <title>Bioinformatics analysis of the strain L3 and L5.</title>
        <authorList>
            <person name="Li X."/>
        </authorList>
    </citation>
    <scope>NUCLEOTIDE SEQUENCE [LARGE SCALE GENOMIC DNA]</scope>
    <source>
        <strain evidence="22 23">L3</strain>
    </source>
</reference>
<gene>
    <name evidence="18" type="primary">nnrE</name>
    <name evidence="17" type="synonym">nnrD</name>
    <name evidence="22" type="ORF">F0A16_20035</name>
</gene>
<dbReference type="GO" id="GO:0110051">
    <property type="term" value="P:metabolite repair"/>
    <property type="evidence" value="ECO:0007669"/>
    <property type="project" value="TreeGrafter"/>
</dbReference>
<dbReference type="PANTHER" id="PTHR12592:SF0">
    <property type="entry name" value="ATP-DEPENDENT (S)-NAD(P)H-HYDRATE DEHYDRATASE"/>
    <property type="match status" value="1"/>
</dbReference>
<comment type="caution">
    <text evidence="22">The sequence shown here is derived from an EMBL/GenBank/DDBJ whole genome shotgun (WGS) entry which is preliminary data.</text>
</comment>
<comment type="function">
    <text evidence="17">Catalyzes the dehydration of the S-form of NAD(P)HX at the expense of ADP, which is converted to AMP. Together with NAD(P)HX epimerase, which catalyzes the epimerization of the S- and R-forms, the enzyme allows the repair of both epimers of NAD(P)HX, a damaged form of NAD(P)H that is a result of enzymatic or heat-dependent hydration.</text>
</comment>
<keyword evidence="12 17" id="KW-0456">Lyase</keyword>
<keyword evidence="13" id="KW-0511">Multifunctional enzyme</keyword>
<feature type="binding site" evidence="17">
    <location>
        <position position="323"/>
    </location>
    <ligand>
        <name>(6S)-NADPHX</name>
        <dbReference type="ChEBI" id="CHEBI:64076"/>
    </ligand>
</feature>
<comment type="subunit">
    <text evidence="17">Homotetramer.</text>
</comment>
<dbReference type="GO" id="GO:0046496">
    <property type="term" value="P:nicotinamide nucleotide metabolic process"/>
    <property type="evidence" value="ECO:0007669"/>
    <property type="project" value="UniProtKB-UniRule"/>
</dbReference>
<dbReference type="Pfam" id="PF01256">
    <property type="entry name" value="Carb_kinase"/>
    <property type="match status" value="1"/>
</dbReference>
<dbReference type="InterPro" id="IPR036652">
    <property type="entry name" value="YjeF_N_dom_sf"/>
</dbReference>
<comment type="similarity">
    <text evidence="18">Belongs to the NnrE/AIBP family.</text>
</comment>
<evidence type="ECO:0000256" key="15">
    <source>
        <dbReference type="ARBA" id="ARBA00048238"/>
    </source>
</evidence>
<feature type="binding site" evidence="17">
    <location>
        <begin position="408"/>
        <end position="412"/>
    </location>
    <ligand>
        <name>AMP</name>
        <dbReference type="ChEBI" id="CHEBI:456215"/>
    </ligand>
</feature>
<comment type="cofactor">
    <cofactor evidence="18 19">
        <name>K(+)</name>
        <dbReference type="ChEBI" id="CHEBI:29103"/>
    </cofactor>
    <text evidence="18 19">Binds 1 potassium ion per subunit.</text>
</comment>
<dbReference type="AlphaFoldDB" id="A0A640WAI4"/>
<dbReference type="Proteomes" id="UP000466024">
    <property type="component" value="Unassembled WGS sequence"/>
</dbReference>
<comment type="cofactor">
    <cofactor evidence="17">
        <name>Mg(2+)</name>
        <dbReference type="ChEBI" id="CHEBI:18420"/>
    </cofactor>
</comment>
<dbReference type="InterPro" id="IPR004443">
    <property type="entry name" value="YjeF_N_dom"/>
</dbReference>
<name>A0A640WAI4_9GAMM</name>
<dbReference type="PIRSF" id="PIRSF017184">
    <property type="entry name" value="Nnr"/>
    <property type="match status" value="1"/>
</dbReference>
<feature type="binding site" evidence="18">
    <location>
        <position position="127"/>
    </location>
    <ligand>
        <name>K(+)</name>
        <dbReference type="ChEBI" id="CHEBI:29103"/>
    </ligand>
</feature>
<evidence type="ECO:0000256" key="10">
    <source>
        <dbReference type="ARBA" id="ARBA00023027"/>
    </source>
</evidence>
<proteinExistence type="inferred from homology"/>
<feature type="binding site" evidence="18">
    <location>
        <position position="142"/>
    </location>
    <ligand>
        <name>(6S)-NADPHX</name>
        <dbReference type="ChEBI" id="CHEBI:64076"/>
    </ligand>
</feature>
<dbReference type="RefSeq" id="WP_149437583.1">
    <property type="nucleotide sequence ID" value="NZ_VTPX01000019.1"/>
</dbReference>
<dbReference type="PROSITE" id="PS51385">
    <property type="entry name" value="YJEF_N"/>
    <property type="match status" value="1"/>
</dbReference>
<dbReference type="GO" id="GO:0046872">
    <property type="term" value="F:metal ion binding"/>
    <property type="evidence" value="ECO:0007669"/>
    <property type="project" value="UniProtKB-UniRule"/>
</dbReference>
<dbReference type="Gene3D" id="3.40.50.10260">
    <property type="entry name" value="YjeF N-terminal domain"/>
    <property type="match status" value="1"/>
</dbReference>
<keyword evidence="7 17" id="KW-0067">ATP-binding</keyword>
<evidence type="ECO:0000256" key="11">
    <source>
        <dbReference type="ARBA" id="ARBA00023235"/>
    </source>
</evidence>
<evidence type="ECO:0000256" key="8">
    <source>
        <dbReference type="ARBA" id="ARBA00022857"/>
    </source>
</evidence>
<evidence type="ECO:0000256" key="16">
    <source>
        <dbReference type="ARBA" id="ARBA00049209"/>
    </source>
</evidence>
<evidence type="ECO:0000256" key="18">
    <source>
        <dbReference type="HAMAP-Rule" id="MF_01966"/>
    </source>
</evidence>
<dbReference type="SUPFAM" id="SSF53613">
    <property type="entry name" value="Ribokinase-like"/>
    <property type="match status" value="1"/>
</dbReference>
<feature type="domain" description="YjeF C-terminal" evidence="20">
    <location>
        <begin position="227"/>
        <end position="496"/>
    </location>
</feature>
<evidence type="ECO:0000256" key="17">
    <source>
        <dbReference type="HAMAP-Rule" id="MF_01965"/>
    </source>
</evidence>
<evidence type="ECO:0000256" key="12">
    <source>
        <dbReference type="ARBA" id="ARBA00023239"/>
    </source>
</evidence>
<feature type="binding site" evidence="17">
    <location>
        <position position="262"/>
    </location>
    <ligand>
        <name>(6S)-NADPHX</name>
        <dbReference type="ChEBI" id="CHEBI:64076"/>
    </ligand>
</feature>
<dbReference type="PANTHER" id="PTHR12592">
    <property type="entry name" value="ATP-DEPENDENT (S)-NAD(P)H-HYDRATE DEHYDRATASE FAMILY MEMBER"/>
    <property type="match status" value="1"/>
</dbReference>
<evidence type="ECO:0000256" key="6">
    <source>
        <dbReference type="ARBA" id="ARBA00022741"/>
    </source>
</evidence>